<keyword evidence="16" id="KW-0675">Receptor</keyword>
<sequence>MANFFMIIILLSPIIQLANALSFNFSGFSNDGSINYERAFPENQVIQLASRRGMIGRATYNKPLRLWNNATGNLTDFTTHFSFVIDSQNRTAYGDGLAFFLAPQGSRIPNATKGGSLGLTNDGEYLNSSSNPFVAVEFDIYRNGGWDPPGNHVGIDINSMRSETNLTWWADIRNGKMNDAWISYNSSTKKLSVAFTGIRNNATVRQFLEYQVNLKLHLPEWVTFGFSAATGNASAIHRIYSWEFSSSLETDDDITNSLVPPGPIRKGRTENRTPLAVGLSVGGGVLAGGVVLIIWVVGIRRKRNVDDGEDNQGFNEYIDDEFEKGAGPKRFTYKELAQATNDFNDDQKLGQGGFGGVYKGFFRETSSYIAVKRVSKGSKQGIKEYASEVTIISRLRHRNLVQLLGWCHEKKELLLVYEYMPNGSLDSHLFKENNLLTWEFRFKIAQDLASGLLYLQEGWEQCVVHRDIKSSNIMLDLNFNAKIGDFGLARLVEHAKGSQTTALGGTMGYMAPECATTGRASKESDVYSFGIVALEIACGRKPISLTAKEEVQVYLVQWVWDLYGNGKLLEAVDPRLCRDFDEQQMECLMIVGLWCAHPDENLRPSIRQVIHVLNSEAPLPALPPKMPVPTYFSPPANMRAVNGAGPDKGPNKNSSSYSNLTSSSAASSSASRSNMP</sequence>
<evidence type="ECO:0000256" key="10">
    <source>
        <dbReference type="ARBA" id="ARBA00022741"/>
    </source>
</evidence>
<evidence type="ECO:0000256" key="19">
    <source>
        <dbReference type="ARBA" id="ARBA00058818"/>
    </source>
</evidence>
<feature type="compositionally biased region" description="Low complexity" evidence="22">
    <location>
        <begin position="653"/>
        <end position="676"/>
    </location>
</feature>
<dbReference type="SUPFAM" id="SSF56112">
    <property type="entry name" value="Protein kinase-like (PK-like)"/>
    <property type="match status" value="1"/>
</dbReference>
<evidence type="ECO:0000256" key="5">
    <source>
        <dbReference type="ARBA" id="ARBA00022527"/>
    </source>
</evidence>
<dbReference type="Gene3D" id="2.60.120.200">
    <property type="match status" value="1"/>
</dbReference>
<feature type="signal peptide" evidence="24">
    <location>
        <begin position="1"/>
        <end position="20"/>
    </location>
</feature>
<evidence type="ECO:0000256" key="21">
    <source>
        <dbReference type="PROSITE-ProRule" id="PRU10141"/>
    </source>
</evidence>
<dbReference type="AlphaFoldDB" id="A0AAP0LLR3"/>
<dbReference type="GO" id="GO:0030246">
    <property type="term" value="F:carbohydrate binding"/>
    <property type="evidence" value="ECO:0007669"/>
    <property type="project" value="UniProtKB-KW"/>
</dbReference>
<dbReference type="PROSITE" id="PS00107">
    <property type="entry name" value="PROTEIN_KINASE_ATP"/>
    <property type="match status" value="1"/>
</dbReference>
<dbReference type="InterPro" id="IPR050528">
    <property type="entry name" value="L-type_Lectin-RKs"/>
</dbReference>
<comment type="function">
    <text evidence="18">Involved in resistance response to the pathogenic oomycetes Phytophthora infestans and Phytophthora capsici.</text>
</comment>
<evidence type="ECO:0000259" key="25">
    <source>
        <dbReference type="PROSITE" id="PS50011"/>
    </source>
</evidence>
<dbReference type="FunFam" id="1.10.510.10:FF:000240">
    <property type="entry name" value="Lectin-domain containing receptor kinase A4.3"/>
    <property type="match status" value="1"/>
</dbReference>
<keyword evidence="10 21" id="KW-0547">Nucleotide-binding</keyword>
<dbReference type="EMBL" id="JBCGBO010000025">
    <property type="protein sequence ID" value="KAK9177416.1"/>
    <property type="molecule type" value="Genomic_DNA"/>
</dbReference>
<organism evidence="26 27">
    <name type="scientific">Citrus x changshan-huyou</name>
    <dbReference type="NCBI Taxonomy" id="2935761"/>
    <lineage>
        <taxon>Eukaryota</taxon>
        <taxon>Viridiplantae</taxon>
        <taxon>Streptophyta</taxon>
        <taxon>Embryophyta</taxon>
        <taxon>Tracheophyta</taxon>
        <taxon>Spermatophyta</taxon>
        <taxon>Magnoliopsida</taxon>
        <taxon>eudicotyledons</taxon>
        <taxon>Gunneridae</taxon>
        <taxon>Pentapetalae</taxon>
        <taxon>rosids</taxon>
        <taxon>malvids</taxon>
        <taxon>Sapindales</taxon>
        <taxon>Rutaceae</taxon>
        <taxon>Aurantioideae</taxon>
        <taxon>Citrus</taxon>
    </lineage>
</organism>
<keyword evidence="12" id="KW-0611">Plant defense</keyword>
<keyword evidence="8 24" id="KW-0732">Signal</keyword>
<keyword evidence="15 23" id="KW-0472">Membrane</keyword>
<keyword evidence="14 23" id="KW-1133">Transmembrane helix</keyword>
<evidence type="ECO:0000256" key="12">
    <source>
        <dbReference type="ARBA" id="ARBA00022821"/>
    </source>
</evidence>
<evidence type="ECO:0000256" key="13">
    <source>
        <dbReference type="ARBA" id="ARBA00022840"/>
    </source>
</evidence>
<keyword evidence="7 23" id="KW-0812">Transmembrane</keyword>
<dbReference type="SMART" id="SM00220">
    <property type="entry name" value="S_TKc"/>
    <property type="match status" value="1"/>
</dbReference>
<dbReference type="CDD" id="cd14066">
    <property type="entry name" value="STKc_IRAK"/>
    <property type="match status" value="1"/>
</dbReference>
<dbReference type="GO" id="GO:0009626">
    <property type="term" value="P:plant-type hypersensitive response"/>
    <property type="evidence" value="ECO:0007669"/>
    <property type="project" value="UniProtKB-ARBA"/>
</dbReference>
<dbReference type="InterPro" id="IPR011009">
    <property type="entry name" value="Kinase-like_dom_sf"/>
</dbReference>
<comment type="subcellular location">
    <subcellularLocation>
        <location evidence="1">Cell membrane</location>
        <topology evidence="1">Single-pass type I membrane protein</topology>
    </subcellularLocation>
</comment>
<dbReference type="GO" id="GO:0005886">
    <property type="term" value="C:plasma membrane"/>
    <property type="evidence" value="ECO:0007669"/>
    <property type="project" value="UniProtKB-SubCell"/>
</dbReference>
<keyword evidence="13 21" id="KW-0067">ATP-binding</keyword>
<evidence type="ECO:0000256" key="6">
    <source>
        <dbReference type="ARBA" id="ARBA00022679"/>
    </source>
</evidence>
<dbReference type="Pfam" id="PF00139">
    <property type="entry name" value="Lectin_legB"/>
    <property type="match status" value="1"/>
</dbReference>
<name>A0AAP0LLR3_9ROSI</name>
<evidence type="ECO:0000256" key="18">
    <source>
        <dbReference type="ARBA" id="ARBA00058054"/>
    </source>
</evidence>
<evidence type="ECO:0000256" key="3">
    <source>
        <dbReference type="ARBA" id="ARBA00010217"/>
    </source>
</evidence>
<keyword evidence="4" id="KW-1003">Cell membrane</keyword>
<feature type="chain" id="PRO_5042979165" description="Protein kinase domain-containing protein" evidence="24">
    <location>
        <begin position="21"/>
        <end position="676"/>
    </location>
</feature>
<evidence type="ECO:0000256" key="11">
    <source>
        <dbReference type="ARBA" id="ARBA00022777"/>
    </source>
</evidence>
<reference evidence="26 27" key="1">
    <citation type="submission" date="2024-05" db="EMBL/GenBank/DDBJ databases">
        <title>Haplotype-resolved chromosome-level genome assembly of Huyou (Citrus changshanensis).</title>
        <authorList>
            <person name="Miao C."/>
            <person name="Chen W."/>
            <person name="Wu Y."/>
            <person name="Wang L."/>
            <person name="Zhao S."/>
            <person name="Grierson D."/>
            <person name="Xu C."/>
            <person name="Chen K."/>
        </authorList>
    </citation>
    <scope>NUCLEOTIDE SEQUENCE [LARGE SCALE GENOMIC DNA]</scope>
    <source>
        <strain evidence="26">01-14</strain>
        <tissue evidence="26">Leaf</tissue>
    </source>
</reference>
<dbReference type="InterPro" id="IPR000719">
    <property type="entry name" value="Prot_kinase_dom"/>
</dbReference>
<comment type="subunit">
    <text evidence="20">Interacts with ABCG40.</text>
</comment>
<dbReference type="InterPro" id="IPR000985">
    <property type="entry name" value="Lectin_LegA_CS"/>
</dbReference>
<keyword evidence="17" id="KW-0325">Glycoprotein</keyword>
<dbReference type="FunFam" id="3.30.200.20:FF:000168">
    <property type="entry name" value="L-type lectin-domain containing receptor kinase IX.1"/>
    <property type="match status" value="1"/>
</dbReference>
<evidence type="ECO:0000256" key="2">
    <source>
        <dbReference type="ARBA" id="ARBA00008536"/>
    </source>
</evidence>
<evidence type="ECO:0000256" key="15">
    <source>
        <dbReference type="ARBA" id="ARBA00023136"/>
    </source>
</evidence>
<evidence type="ECO:0000256" key="24">
    <source>
        <dbReference type="SAM" id="SignalP"/>
    </source>
</evidence>
<keyword evidence="6" id="KW-0808">Transferase</keyword>
<dbReference type="InterPro" id="IPR008271">
    <property type="entry name" value="Ser/Thr_kinase_AS"/>
</dbReference>
<evidence type="ECO:0000256" key="20">
    <source>
        <dbReference type="ARBA" id="ARBA00063357"/>
    </source>
</evidence>
<gene>
    <name evidence="26" type="ORF">WN944_029438</name>
</gene>
<evidence type="ECO:0000256" key="4">
    <source>
        <dbReference type="ARBA" id="ARBA00022475"/>
    </source>
</evidence>
<evidence type="ECO:0000256" key="7">
    <source>
        <dbReference type="ARBA" id="ARBA00022692"/>
    </source>
</evidence>
<evidence type="ECO:0000256" key="16">
    <source>
        <dbReference type="ARBA" id="ARBA00023170"/>
    </source>
</evidence>
<keyword evidence="27" id="KW-1185">Reference proteome</keyword>
<protein>
    <recommendedName>
        <fullName evidence="25">Protein kinase domain-containing protein</fullName>
    </recommendedName>
</protein>
<evidence type="ECO:0000256" key="14">
    <source>
        <dbReference type="ARBA" id="ARBA00022989"/>
    </source>
</evidence>
<dbReference type="Proteomes" id="UP001428341">
    <property type="component" value="Unassembled WGS sequence"/>
</dbReference>
<evidence type="ECO:0000256" key="22">
    <source>
        <dbReference type="SAM" id="MobiDB-lite"/>
    </source>
</evidence>
<dbReference type="InterPro" id="IPR013320">
    <property type="entry name" value="ConA-like_dom_sf"/>
</dbReference>
<dbReference type="GO" id="GO:0002229">
    <property type="term" value="P:defense response to oomycetes"/>
    <property type="evidence" value="ECO:0007669"/>
    <property type="project" value="UniProtKB-ARBA"/>
</dbReference>
<evidence type="ECO:0000256" key="23">
    <source>
        <dbReference type="SAM" id="Phobius"/>
    </source>
</evidence>
<comment type="similarity">
    <text evidence="2">In the N-terminal section; belongs to the leguminous lectin family.</text>
</comment>
<feature type="domain" description="Protein kinase" evidence="25">
    <location>
        <begin position="343"/>
        <end position="622"/>
    </location>
</feature>
<evidence type="ECO:0000256" key="8">
    <source>
        <dbReference type="ARBA" id="ARBA00022729"/>
    </source>
</evidence>
<dbReference type="FunFam" id="2.60.120.200:FF:000103">
    <property type="entry name" value="L-type lectin-domain containing receptor kinase IX.1"/>
    <property type="match status" value="1"/>
</dbReference>
<dbReference type="Pfam" id="PF00069">
    <property type="entry name" value="Pkinase"/>
    <property type="match status" value="1"/>
</dbReference>
<comment type="similarity">
    <text evidence="3">In the C-terminal section; belongs to the protein kinase superfamily. Ser/Thr protein kinase family.</text>
</comment>
<dbReference type="GO" id="GO:0005524">
    <property type="term" value="F:ATP binding"/>
    <property type="evidence" value="ECO:0007669"/>
    <property type="project" value="UniProtKB-UniRule"/>
</dbReference>
<dbReference type="InterPro" id="IPR001220">
    <property type="entry name" value="Legume_lectin_dom"/>
</dbReference>
<dbReference type="Gene3D" id="1.10.510.10">
    <property type="entry name" value="Transferase(Phosphotransferase) domain 1"/>
    <property type="match status" value="1"/>
</dbReference>
<feature type="region of interest" description="Disordered" evidence="22">
    <location>
        <begin position="636"/>
        <end position="676"/>
    </location>
</feature>
<keyword evidence="9" id="KW-0430">Lectin</keyword>
<dbReference type="PANTHER" id="PTHR27007">
    <property type="match status" value="1"/>
</dbReference>
<dbReference type="CDD" id="cd06899">
    <property type="entry name" value="lectin_legume_LecRK_Arcelin_ConA"/>
    <property type="match status" value="1"/>
</dbReference>
<dbReference type="PROSITE" id="PS00108">
    <property type="entry name" value="PROTEIN_KINASE_ST"/>
    <property type="match status" value="1"/>
</dbReference>
<evidence type="ECO:0000313" key="26">
    <source>
        <dbReference type="EMBL" id="KAK9177416.1"/>
    </source>
</evidence>
<proteinExistence type="inferred from homology"/>
<evidence type="ECO:0000256" key="1">
    <source>
        <dbReference type="ARBA" id="ARBA00004251"/>
    </source>
</evidence>
<feature type="binding site" evidence="21">
    <location>
        <position position="372"/>
    </location>
    <ligand>
        <name>ATP</name>
        <dbReference type="ChEBI" id="CHEBI:30616"/>
    </ligand>
</feature>
<accession>A0AAP0LLR3</accession>
<evidence type="ECO:0000256" key="17">
    <source>
        <dbReference type="ARBA" id="ARBA00023180"/>
    </source>
</evidence>
<evidence type="ECO:0000256" key="9">
    <source>
        <dbReference type="ARBA" id="ARBA00022734"/>
    </source>
</evidence>
<dbReference type="InterPro" id="IPR017441">
    <property type="entry name" value="Protein_kinase_ATP_BS"/>
</dbReference>
<evidence type="ECO:0000313" key="27">
    <source>
        <dbReference type="Proteomes" id="UP001428341"/>
    </source>
</evidence>
<dbReference type="Gene3D" id="3.30.200.20">
    <property type="entry name" value="Phosphorylase Kinase, domain 1"/>
    <property type="match status" value="1"/>
</dbReference>
<dbReference type="GO" id="GO:0004674">
    <property type="term" value="F:protein serine/threonine kinase activity"/>
    <property type="evidence" value="ECO:0007669"/>
    <property type="project" value="UniProtKB-KW"/>
</dbReference>
<feature type="transmembrane region" description="Helical" evidence="23">
    <location>
        <begin position="275"/>
        <end position="297"/>
    </location>
</feature>
<dbReference type="PROSITE" id="PS00308">
    <property type="entry name" value="LECTIN_LEGUME_ALPHA"/>
    <property type="match status" value="1"/>
</dbReference>
<comment type="caution">
    <text evidence="26">The sequence shown here is derived from an EMBL/GenBank/DDBJ whole genome shotgun (WGS) entry which is preliminary data.</text>
</comment>
<dbReference type="SUPFAM" id="SSF49899">
    <property type="entry name" value="Concanavalin A-like lectins/glucanases"/>
    <property type="match status" value="1"/>
</dbReference>
<comment type="function">
    <text evidence="19">Promotes hydrogen peroxide H(2)O(2) production and cell death.</text>
</comment>
<keyword evidence="5" id="KW-0723">Serine/threonine-protein kinase</keyword>
<keyword evidence="11" id="KW-0418">Kinase</keyword>
<dbReference type="PROSITE" id="PS50011">
    <property type="entry name" value="PROTEIN_KINASE_DOM"/>
    <property type="match status" value="1"/>
</dbReference>